<accession>K1TWS7</accession>
<dbReference type="PROSITE" id="PS51257">
    <property type="entry name" value="PROKAR_LIPOPROTEIN"/>
    <property type="match status" value="1"/>
</dbReference>
<reference evidence="1" key="1">
    <citation type="journal article" date="2013" name="Environ. Microbiol.">
        <title>Microbiota from the distal guts of lean and obese adolescents exhibit partial functional redundancy besides clear differences in community structure.</title>
        <authorList>
            <person name="Ferrer M."/>
            <person name="Ruiz A."/>
            <person name="Lanza F."/>
            <person name="Haange S.B."/>
            <person name="Oberbach A."/>
            <person name="Till H."/>
            <person name="Bargiela R."/>
            <person name="Campoy C."/>
            <person name="Segura M.T."/>
            <person name="Richter M."/>
            <person name="von Bergen M."/>
            <person name="Seifert J."/>
            <person name="Suarez A."/>
        </authorList>
    </citation>
    <scope>NUCLEOTIDE SEQUENCE</scope>
</reference>
<proteinExistence type="predicted"/>
<feature type="non-terminal residue" evidence="1">
    <location>
        <position position="40"/>
    </location>
</feature>
<gene>
    <name evidence="1" type="ORF">OBE_01897</name>
</gene>
<comment type="caution">
    <text evidence="1">The sequence shown here is derived from an EMBL/GenBank/DDBJ whole genome shotgun (WGS) entry which is preliminary data.</text>
</comment>
<dbReference type="AlphaFoldDB" id="K1TWS7"/>
<dbReference type="EMBL" id="AJWZ01001241">
    <property type="protein sequence ID" value="EKC74383.1"/>
    <property type="molecule type" value="Genomic_DNA"/>
</dbReference>
<sequence>MKKKFFYIAMVALALTGCSDSLSTIGSSDGNSEITIPADA</sequence>
<organism evidence="1">
    <name type="scientific">human gut metagenome</name>
    <dbReference type="NCBI Taxonomy" id="408170"/>
    <lineage>
        <taxon>unclassified sequences</taxon>
        <taxon>metagenomes</taxon>
        <taxon>organismal metagenomes</taxon>
    </lineage>
</organism>
<evidence type="ECO:0000313" key="1">
    <source>
        <dbReference type="EMBL" id="EKC74383.1"/>
    </source>
</evidence>
<name>K1TWS7_9ZZZZ</name>
<protein>
    <submittedName>
        <fullName evidence="1">Secreted protein</fullName>
    </submittedName>
</protein>